<comment type="similarity">
    <text evidence="2">Belongs to the ABC transporter superfamily.</text>
</comment>
<dbReference type="PROSITE" id="PS00211">
    <property type="entry name" value="ABC_TRANSPORTER_1"/>
    <property type="match status" value="1"/>
</dbReference>
<dbReference type="SMART" id="SM00382">
    <property type="entry name" value="AAA"/>
    <property type="match status" value="1"/>
</dbReference>
<evidence type="ECO:0000256" key="9">
    <source>
        <dbReference type="SAM" id="Phobius"/>
    </source>
</evidence>
<evidence type="ECO:0000256" key="8">
    <source>
        <dbReference type="ARBA" id="ARBA00023136"/>
    </source>
</evidence>
<evidence type="ECO:0000256" key="2">
    <source>
        <dbReference type="ARBA" id="ARBA00005417"/>
    </source>
</evidence>
<evidence type="ECO:0000256" key="7">
    <source>
        <dbReference type="ARBA" id="ARBA00022989"/>
    </source>
</evidence>
<dbReference type="SUPFAM" id="SSF90123">
    <property type="entry name" value="ABC transporter transmembrane region"/>
    <property type="match status" value="1"/>
</dbReference>
<gene>
    <name evidence="12" type="ORF">IAD46_04015</name>
</gene>
<dbReference type="PROSITE" id="PS50893">
    <property type="entry name" value="ABC_TRANSPORTER_2"/>
    <property type="match status" value="1"/>
</dbReference>
<dbReference type="InterPro" id="IPR011527">
    <property type="entry name" value="ABC1_TM_dom"/>
</dbReference>
<dbReference type="CDD" id="cd03254">
    <property type="entry name" value="ABCC_Glucan_exporter_like"/>
    <property type="match status" value="1"/>
</dbReference>
<keyword evidence="5" id="KW-0547">Nucleotide-binding</keyword>
<evidence type="ECO:0000259" key="11">
    <source>
        <dbReference type="PROSITE" id="PS50929"/>
    </source>
</evidence>
<reference evidence="12" key="2">
    <citation type="journal article" date="2021" name="PeerJ">
        <title>Extensive microbial diversity within the chicken gut microbiome revealed by metagenomics and culture.</title>
        <authorList>
            <person name="Gilroy R."/>
            <person name="Ravi A."/>
            <person name="Getino M."/>
            <person name="Pursley I."/>
            <person name="Horton D.L."/>
            <person name="Alikhan N.F."/>
            <person name="Baker D."/>
            <person name="Gharbi K."/>
            <person name="Hall N."/>
            <person name="Watson M."/>
            <person name="Adriaenssens E.M."/>
            <person name="Foster-Nyarko E."/>
            <person name="Jarju S."/>
            <person name="Secka A."/>
            <person name="Antonio M."/>
            <person name="Oren A."/>
            <person name="Chaudhuri R.R."/>
            <person name="La Ragione R."/>
            <person name="Hildebrand F."/>
            <person name="Pallen M.J."/>
        </authorList>
    </citation>
    <scope>NUCLEOTIDE SEQUENCE</scope>
    <source>
        <strain evidence="12">ChiW17-6978</strain>
    </source>
</reference>
<dbReference type="InterPro" id="IPR027417">
    <property type="entry name" value="P-loop_NTPase"/>
</dbReference>
<evidence type="ECO:0000256" key="1">
    <source>
        <dbReference type="ARBA" id="ARBA00004651"/>
    </source>
</evidence>
<dbReference type="Proteomes" id="UP000886758">
    <property type="component" value="Unassembled WGS sequence"/>
</dbReference>
<dbReference type="PROSITE" id="PS50929">
    <property type="entry name" value="ABC_TM1F"/>
    <property type="match status" value="1"/>
</dbReference>
<sequence length="591" mass="65723">MLPNIKNDKRRDKPMNKSKRAVLIRLAKYFWQYKIRVIIAFVLMVTSNVFALLGPYLTGIAIDSISLENGIDFQVVAYYCLLMAVFYLASAVLAYFLSILMIHLSQKIATTMRQDVFDKIIGLPVGILDTIQPGDLINRISYDIDTLNASLSNDVLQALTGIISIVGTFIGMLVISPILLVVFLITLPISVYITIHRSKTVRPLFRKRSASLAQLNGFAEEMLSGLKTIKAYGKEEAMIDQFEIKNQEAVDAYYEADYFGSLIGPAVNFVNNLGTVLISTVGAIFYCFDRIKIGAISSFLLYARKFSGPISEYANIMGEIQSALAAAERVFRLLDIPSESDTDGAIALEEVQGKIVFDHVRFAYGSTPVLNDLSFTAEEKQTIAIVGPTGAGKTTLVNLMMRFYDPQKGTILLDDVPIETYTKESLRKAFVMVLQDTWLFEGTIFDNIAYGSQGATLEKVKEVCKAAYLDQYIESLPNGYDTRITDGGVNLSKGQKQLMTIARAMLSDAKMLILDEATSNVDTRTEILIHDAMRHLMKGRTCFVIAHRLSTIVQADLILVVKDGDIIESGKHQELLQKNGFYATIYNAQFE</sequence>
<name>A0A9D1GS16_9MOLU</name>
<evidence type="ECO:0000256" key="6">
    <source>
        <dbReference type="ARBA" id="ARBA00022840"/>
    </source>
</evidence>
<keyword evidence="4 9" id="KW-0812">Transmembrane</keyword>
<dbReference type="Gene3D" id="3.40.50.300">
    <property type="entry name" value="P-loop containing nucleotide triphosphate hydrolases"/>
    <property type="match status" value="1"/>
</dbReference>
<dbReference type="Pfam" id="PF00005">
    <property type="entry name" value="ABC_tran"/>
    <property type="match status" value="1"/>
</dbReference>
<evidence type="ECO:0000256" key="3">
    <source>
        <dbReference type="ARBA" id="ARBA00022448"/>
    </source>
</evidence>
<keyword evidence="3" id="KW-0813">Transport</keyword>
<reference evidence="12" key="1">
    <citation type="submission" date="2020-10" db="EMBL/GenBank/DDBJ databases">
        <authorList>
            <person name="Gilroy R."/>
        </authorList>
    </citation>
    <scope>NUCLEOTIDE SEQUENCE</scope>
    <source>
        <strain evidence="12">ChiW17-6978</strain>
    </source>
</reference>
<dbReference type="CDD" id="cd18547">
    <property type="entry name" value="ABC_6TM_Tm288_like"/>
    <property type="match status" value="1"/>
</dbReference>
<dbReference type="EMBL" id="DVLF01000121">
    <property type="protein sequence ID" value="HIT50174.1"/>
    <property type="molecule type" value="Genomic_DNA"/>
</dbReference>
<evidence type="ECO:0000256" key="4">
    <source>
        <dbReference type="ARBA" id="ARBA00022692"/>
    </source>
</evidence>
<proteinExistence type="inferred from homology"/>
<dbReference type="InterPro" id="IPR003593">
    <property type="entry name" value="AAA+_ATPase"/>
</dbReference>
<dbReference type="GO" id="GO:0005886">
    <property type="term" value="C:plasma membrane"/>
    <property type="evidence" value="ECO:0007669"/>
    <property type="project" value="UniProtKB-SubCell"/>
</dbReference>
<comment type="caution">
    <text evidence="12">The sequence shown here is derived from an EMBL/GenBank/DDBJ whole genome shotgun (WGS) entry which is preliminary data.</text>
</comment>
<dbReference type="Gene3D" id="1.20.1560.10">
    <property type="entry name" value="ABC transporter type 1, transmembrane domain"/>
    <property type="match status" value="1"/>
</dbReference>
<evidence type="ECO:0000313" key="12">
    <source>
        <dbReference type="EMBL" id="HIT50174.1"/>
    </source>
</evidence>
<dbReference type="InterPro" id="IPR039421">
    <property type="entry name" value="Type_1_exporter"/>
</dbReference>
<feature type="transmembrane region" description="Helical" evidence="9">
    <location>
        <begin position="76"/>
        <end position="104"/>
    </location>
</feature>
<keyword evidence="7 9" id="KW-1133">Transmembrane helix</keyword>
<organism evidence="12 13">
    <name type="scientific">Candidatus Pelethenecus faecipullorum</name>
    <dbReference type="NCBI Taxonomy" id="2840900"/>
    <lineage>
        <taxon>Bacteria</taxon>
        <taxon>Bacillati</taxon>
        <taxon>Mycoplasmatota</taxon>
        <taxon>Mollicutes</taxon>
        <taxon>Candidatus Pelethenecus</taxon>
    </lineage>
</organism>
<dbReference type="GO" id="GO:0015421">
    <property type="term" value="F:ABC-type oligopeptide transporter activity"/>
    <property type="evidence" value="ECO:0007669"/>
    <property type="project" value="TreeGrafter"/>
</dbReference>
<dbReference type="InterPro" id="IPR017871">
    <property type="entry name" value="ABC_transporter-like_CS"/>
</dbReference>
<comment type="subcellular location">
    <subcellularLocation>
        <location evidence="1">Cell membrane</location>
        <topology evidence="1">Multi-pass membrane protein</topology>
    </subcellularLocation>
</comment>
<dbReference type="AlphaFoldDB" id="A0A9D1GS16"/>
<dbReference type="GO" id="GO:0005524">
    <property type="term" value="F:ATP binding"/>
    <property type="evidence" value="ECO:0007669"/>
    <property type="project" value="UniProtKB-KW"/>
</dbReference>
<feature type="domain" description="ABC transporter" evidence="10">
    <location>
        <begin position="355"/>
        <end position="588"/>
    </location>
</feature>
<dbReference type="GO" id="GO:0016887">
    <property type="term" value="F:ATP hydrolysis activity"/>
    <property type="evidence" value="ECO:0007669"/>
    <property type="project" value="InterPro"/>
</dbReference>
<evidence type="ECO:0000313" key="13">
    <source>
        <dbReference type="Proteomes" id="UP000886758"/>
    </source>
</evidence>
<dbReference type="SUPFAM" id="SSF52540">
    <property type="entry name" value="P-loop containing nucleoside triphosphate hydrolases"/>
    <property type="match status" value="1"/>
</dbReference>
<dbReference type="InterPro" id="IPR003439">
    <property type="entry name" value="ABC_transporter-like_ATP-bd"/>
</dbReference>
<feature type="transmembrane region" description="Helical" evidence="9">
    <location>
        <begin position="35"/>
        <end position="56"/>
    </location>
</feature>
<dbReference type="FunFam" id="3.40.50.300:FF:000287">
    <property type="entry name" value="Multidrug ABC transporter ATP-binding protein"/>
    <property type="match status" value="1"/>
</dbReference>
<keyword evidence="8 9" id="KW-0472">Membrane</keyword>
<feature type="transmembrane region" description="Helical" evidence="9">
    <location>
        <begin position="162"/>
        <end position="195"/>
    </location>
</feature>
<dbReference type="InterPro" id="IPR036640">
    <property type="entry name" value="ABC1_TM_sf"/>
</dbReference>
<dbReference type="Pfam" id="PF00664">
    <property type="entry name" value="ABC_membrane"/>
    <property type="match status" value="1"/>
</dbReference>
<evidence type="ECO:0000256" key="5">
    <source>
        <dbReference type="ARBA" id="ARBA00022741"/>
    </source>
</evidence>
<feature type="domain" description="ABC transmembrane type-1" evidence="11">
    <location>
        <begin position="38"/>
        <end position="322"/>
    </location>
</feature>
<keyword evidence="6 12" id="KW-0067">ATP-binding</keyword>
<evidence type="ECO:0000259" key="10">
    <source>
        <dbReference type="PROSITE" id="PS50893"/>
    </source>
</evidence>
<dbReference type="PANTHER" id="PTHR43394:SF1">
    <property type="entry name" value="ATP-BINDING CASSETTE SUB-FAMILY B MEMBER 10, MITOCHONDRIAL"/>
    <property type="match status" value="1"/>
</dbReference>
<dbReference type="PANTHER" id="PTHR43394">
    <property type="entry name" value="ATP-DEPENDENT PERMEASE MDL1, MITOCHONDRIAL"/>
    <property type="match status" value="1"/>
</dbReference>
<accession>A0A9D1GS16</accession>
<protein>
    <submittedName>
        <fullName evidence="12">ABC transporter ATP-binding protein</fullName>
    </submittedName>
</protein>